<dbReference type="Proteomes" id="UP000291343">
    <property type="component" value="Unassembled WGS sequence"/>
</dbReference>
<sequence length="130" mass="14782">MYIRVSGNVRTVDGGGYPLVWGGGGGHKPPVVNLYPEQLIFLEGLSIVVLCYVLIPYTTTALSVNQERWESRYSLFPTSAEYIPLVTRHTLILSSKRMLERQEERQRGKCRDKEAGGEAKRKVDKQRGKW</sequence>
<accession>A0A482WQT0</accession>
<evidence type="ECO:0000256" key="1">
    <source>
        <dbReference type="SAM" id="MobiDB-lite"/>
    </source>
</evidence>
<organism evidence="2 3">
    <name type="scientific">Laodelphax striatellus</name>
    <name type="common">Small brown planthopper</name>
    <name type="synonym">Delphax striatella</name>
    <dbReference type="NCBI Taxonomy" id="195883"/>
    <lineage>
        <taxon>Eukaryota</taxon>
        <taxon>Metazoa</taxon>
        <taxon>Ecdysozoa</taxon>
        <taxon>Arthropoda</taxon>
        <taxon>Hexapoda</taxon>
        <taxon>Insecta</taxon>
        <taxon>Pterygota</taxon>
        <taxon>Neoptera</taxon>
        <taxon>Paraneoptera</taxon>
        <taxon>Hemiptera</taxon>
        <taxon>Auchenorrhyncha</taxon>
        <taxon>Fulgoroidea</taxon>
        <taxon>Delphacidae</taxon>
        <taxon>Criomorphinae</taxon>
        <taxon>Laodelphax</taxon>
    </lineage>
</organism>
<dbReference type="EMBL" id="QKKF02027185">
    <property type="protein sequence ID" value="RZF35955.1"/>
    <property type="molecule type" value="Genomic_DNA"/>
</dbReference>
<dbReference type="AlphaFoldDB" id="A0A482WQT0"/>
<dbReference type="InParanoid" id="A0A482WQT0"/>
<gene>
    <name evidence="2" type="ORF">LSTR_LSTR005368</name>
</gene>
<protein>
    <submittedName>
        <fullName evidence="2">Uncharacterized protein</fullName>
    </submittedName>
</protein>
<feature type="region of interest" description="Disordered" evidence="1">
    <location>
        <begin position="98"/>
        <end position="130"/>
    </location>
</feature>
<keyword evidence="3" id="KW-1185">Reference proteome</keyword>
<reference evidence="2 3" key="1">
    <citation type="journal article" date="2017" name="Gigascience">
        <title>Genome sequence of the small brown planthopper, Laodelphax striatellus.</title>
        <authorList>
            <person name="Zhu J."/>
            <person name="Jiang F."/>
            <person name="Wang X."/>
            <person name="Yang P."/>
            <person name="Bao Y."/>
            <person name="Zhao W."/>
            <person name="Wang W."/>
            <person name="Lu H."/>
            <person name="Wang Q."/>
            <person name="Cui N."/>
            <person name="Li J."/>
            <person name="Chen X."/>
            <person name="Luo L."/>
            <person name="Yu J."/>
            <person name="Kang L."/>
            <person name="Cui F."/>
        </authorList>
    </citation>
    <scope>NUCLEOTIDE SEQUENCE [LARGE SCALE GENOMIC DNA]</scope>
    <source>
        <strain evidence="2">Lst14</strain>
    </source>
</reference>
<evidence type="ECO:0000313" key="2">
    <source>
        <dbReference type="EMBL" id="RZF35955.1"/>
    </source>
</evidence>
<name>A0A482WQT0_LAOST</name>
<comment type="caution">
    <text evidence="2">The sequence shown here is derived from an EMBL/GenBank/DDBJ whole genome shotgun (WGS) entry which is preliminary data.</text>
</comment>
<evidence type="ECO:0000313" key="3">
    <source>
        <dbReference type="Proteomes" id="UP000291343"/>
    </source>
</evidence>
<proteinExistence type="predicted"/>